<evidence type="ECO:0000256" key="8">
    <source>
        <dbReference type="ARBA" id="ARBA00022723"/>
    </source>
</evidence>
<dbReference type="InterPro" id="IPR013785">
    <property type="entry name" value="Aldolase_TIM"/>
</dbReference>
<evidence type="ECO:0000256" key="1">
    <source>
        <dbReference type="ARBA" id="ARBA00001352"/>
    </source>
</evidence>
<feature type="binding site" evidence="14">
    <location>
        <position position="123"/>
    </location>
    <ligand>
        <name>[4Fe-4S] cluster</name>
        <dbReference type="ChEBI" id="CHEBI:49883"/>
        <note>4Fe-4S-S-AdoMet</note>
    </ligand>
</feature>
<dbReference type="AlphaFoldDB" id="A0A657PPJ8"/>
<dbReference type="EMBL" id="PQCO01000206">
    <property type="protein sequence ID" value="PUE01150.1"/>
    <property type="molecule type" value="Genomic_DNA"/>
</dbReference>
<evidence type="ECO:0000313" key="19">
    <source>
        <dbReference type="Proteomes" id="UP000243361"/>
    </source>
</evidence>
<dbReference type="SUPFAM" id="SSF102114">
    <property type="entry name" value="Radical SAM enzymes"/>
    <property type="match status" value="1"/>
</dbReference>
<comment type="similarity">
    <text evidence="4">Belongs to the radical SAM superfamily. KamA family.</text>
</comment>
<dbReference type="SFLD" id="SFLDS00029">
    <property type="entry name" value="Radical_SAM"/>
    <property type="match status" value="1"/>
</dbReference>
<evidence type="ECO:0000256" key="4">
    <source>
        <dbReference type="ARBA" id="ARBA00008703"/>
    </source>
</evidence>
<proteinExistence type="inferred from homology"/>
<name>A0A657PPJ8_9GAMM</name>
<dbReference type="Proteomes" id="UP000250928">
    <property type="component" value="Unassembled WGS sequence"/>
</dbReference>
<dbReference type="PIRSF" id="PIRSF004911">
    <property type="entry name" value="DUF160"/>
    <property type="match status" value="1"/>
</dbReference>
<keyword evidence="9 15" id="KW-0663">Pyridoxal phosphate</keyword>
<dbReference type="GO" id="GO:0051539">
    <property type="term" value="F:4 iron, 4 sulfur cluster binding"/>
    <property type="evidence" value="ECO:0007669"/>
    <property type="project" value="UniProtKB-KW"/>
</dbReference>
<evidence type="ECO:0000256" key="15">
    <source>
        <dbReference type="PIRSR" id="PIRSR603739-50"/>
    </source>
</evidence>
<dbReference type="InterPro" id="IPR022462">
    <property type="entry name" value="EpmB"/>
</dbReference>
<evidence type="ECO:0000313" key="17">
    <source>
        <dbReference type="EMBL" id="OQX35693.1"/>
    </source>
</evidence>
<feature type="binding site" evidence="14">
    <location>
        <position position="126"/>
    </location>
    <ligand>
        <name>[4Fe-4S] cluster</name>
        <dbReference type="ChEBI" id="CHEBI:49883"/>
        <note>4Fe-4S-S-AdoMet</note>
    </ligand>
</feature>
<dbReference type="InterPro" id="IPR003739">
    <property type="entry name" value="Lys_aminomutase/Glu_NH3_mut"/>
</dbReference>
<keyword evidence="7" id="KW-0949">S-adenosyl-L-methionine</keyword>
<dbReference type="PANTHER" id="PTHR30538">
    <property type="entry name" value="LYSINE 2,3-AMINOMUTASE-RELATED"/>
    <property type="match status" value="1"/>
</dbReference>
<dbReference type="GO" id="GO:0046872">
    <property type="term" value="F:metal ion binding"/>
    <property type="evidence" value="ECO:0007669"/>
    <property type="project" value="UniProtKB-KW"/>
</dbReference>
<evidence type="ECO:0000256" key="5">
    <source>
        <dbReference type="ARBA" id="ARBA00022363"/>
    </source>
</evidence>
<evidence type="ECO:0000256" key="3">
    <source>
        <dbReference type="ARBA" id="ARBA00001966"/>
    </source>
</evidence>
<keyword evidence="8 14" id="KW-0479">Metal-binding</keyword>
<reference evidence="18 20" key="2">
    <citation type="submission" date="2018-01" db="EMBL/GenBank/DDBJ databases">
        <title>Novel co-symbiosis in the lucinid bivalve Phacoides pectinatus.</title>
        <authorList>
            <person name="Lim S.J."/>
            <person name="Davis B.G."/>
            <person name="Gill D.E."/>
            <person name="Engel A.S."/>
            <person name="Anderson L.C."/>
            <person name="Campbell B.J."/>
        </authorList>
    </citation>
    <scope>NUCLEOTIDE SEQUENCE [LARGE SCALE GENOMIC DNA]</scope>
    <source>
        <strain evidence="18">N3_P5</strain>
    </source>
</reference>
<sequence length="335" mass="36804">MIHRTGPAWQTPEWQTALAQAFTEPEALFEYLGLDRSRLPSTLAASRRFRMKIPRSYAALMTRGDPGDPLLRQVLPSAEELLEVAGFCTDPVGDLATQEAPGLLHKYHGRALLITTGACAVNCRYCFRRHYPYAGASAHRDGWRGALAYIAAHPEISEVILSGGDPLTLSDQRLGELCHGLGRIPHLRRLRIHTRLPLLLPGRITKDLLTSIMATGLQTVMVLHVNHPREVTGELAGQMRLLGDAGITLLNQSVLLRGVNDRAATLAELSEALFSAGILPYYLHLLDRVEGAAHFEVERSGAHAIHEALKARLPGYLVPRLVYEQAGAPSKIHMP</sequence>
<evidence type="ECO:0000313" key="18">
    <source>
        <dbReference type="EMBL" id="PUE01150.1"/>
    </source>
</evidence>
<comment type="cofactor">
    <cofactor evidence="3">
        <name>[4Fe-4S] cluster</name>
        <dbReference type="ChEBI" id="CHEBI:49883"/>
    </cofactor>
</comment>
<dbReference type="NCBIfam" id="TIGR03821">
    <property type="entry name" value="EFP_modif_epmB"/>
    <property type="match status" value="1"/>
</dbReference>
<evidence type="ECO:0000256" key="2">
    <source>
        <dbReference type="ARBA" id="ARBA00001933"/>
    </source>
</evidence>
<comment type="catalytic activity">
    <reaction evidence="1">
        <text>L-lysine = D-beta-lysine</text>
        <dbReference type="Rhea" id="RHEA:44148"/>
        <dbReference type="ChEBI" id="CHEBI:32551"/>
        <dbReference type="ChEBI" id="CHEBI:84138"/>
    </reaction>
</comment>
<dbReference type="Proteomes" id="UP000243361">
    <property type="component" value="Unassembled WGS sequence"/>
</dbReference>
<comment type="caution">
    <text evidence="17">The sequence shown here is derived from an EMBL/GenBank/DDBJ whole genome shotgun (WGS) entry which is preliminary data.</text>
</comment>
<dbReference type="EMBL" id="MUIE01000155">
    <property type="protein sequence ID" value="OQX35693.1"/>
    <property type="molecule type" value="Genomic_DNA"/>
</dbReference>
<dbReference type="SFLD" id="SFLDG01070">
    <property type="entry name" value="PLP-dependent"/>
    <property type="match status" value="1"/>
</dbReference>
<feature type="domain" description="Radical SAM core" evidence="16">
    <location>
        <begin position="105"/>
        <end position="329"/>
    </location>
</feature>
<dbReference type="Gene3D" id="3.20.20.70">
    <property type="entry name" value="Aldolase class I"/>
    <property type="match status" value="1"/>
</dbReference>
<feature type="binding site" evidence="14">
    <location>
        <position position="119"/>
    </location>
    <ligand>
        <name>[4Fe-4S] cluster</name>
        <dbReference type="ChEBI" id="CHEBI:49883"/>
        <note>4Fe-4S-S-AdoMet</note>
    </ligand>
</feature>
<evidence type="ECO:0000256" key="6">
    <source>
        <dbReference type="ARBA" id="ARBA00022485"/>
    </source>
</evidence>
<evidence type="ECO:0000256" key="12">
    <source>
        <dbReference type="ARBA" id="ARBA00023235"/>
    </source>
</evidence>
<evidence type="ECO:0000256" key="7">
    <source>
        <dbReference type="ARBA" id="ARBA00022691"/>
    </source>
</evidence>
<dbReference type="SFLD" id="SFLDF00314">
    <property type="entry name" value="L-lysine_2_3-aminomutase_(yjeK"/>
    <property type="match status" value="1"/>
</dbReference>
<evidence type="ECO:0000256" key="11">
    <source>
        <dbReference type="ARBA" id="ARBA00023014"/>
    </source>
</evidence>
<keyword evidence="6 14" id="KW-0004">4Fe-4S</keyword>
<keyword evidence="12" id="KW-0413">Isomerase</keyword>
<evidence type="ECO:0000313" key="20">
    <source>
        <dbReference type="Proteomes" id="UP000250928"/>
    </source>
</evidence>
<evidence type="ECO:0000256" key="10">
    <source>
        <dbReference type="ARBA" id="ARBA00023004"/>
    </source>
</evidence>
<dbReference type="PANTHER" id="PTHR30538:SF1">
    <property type="entry name" value="L-LYSINE 2,3-AMINOMUTASE"/>
    <property type="match status" value="1"/>
</dbReference>
<evidence type="ECO:0000256" key="14">
    <source>
        <dbReference type="PIRSR" id="PIRSR004911-1"/>
    </source>
</evidence>
<comment type="cofactor">
    <cofactor evidence="2 15">
        <name>pyridoxal 5'-phosphate</name>
        <dbReference type="ChEBI" id="CHEBI:597326"/>
    </cofactor>
</comment>
<gene>
    <name evidence="18" type="primary">epmB</name>
    <name evidence="17" type="ORF">B0D84_02155</name>
    <name evidence="18" type="ORF">C3L24_08370</name>
</gene>
<dbReference type="NCBIfam" id="TIGR00238">
    <property type="entry name" value="KamA family radical SAM protein"/>
    <property type="match status" value="1"/>
</dbReference>
<dbReference type="InterPro" id="IPR007197">
    <property type="entry name" value="rSAM"/>
</dbReference>
<dbReference type="CDD" id="cd01335">
    <property type="entry name" value="Radical_SAM"/>
    <property type="match status" value="1"/>
</dbReference>
<feature type="modified residue" description="N6-(pyridoxal phosphate)lysine" evidence="15">
    <location>
        <position position="331"/>
    </location>
</feature>
<dbReference type="GO" id="GO:0016853">
    <property type="term" value="F:isomerase activity"/>
    <property type="evidence" value="ECO:0007669"/>
    <property type="project" value="UniProtKB-KW"/>
</dbReference>
<dbReference type="PROSITE" id="PS51918">
    <property type="entry name" value="RADICAL_SAM"/>
    <property type="match status" value="1"/>
</dbReference>
<reference evidence="17 19" key="1">
    <citation type="submission" date="2017-02" db="EMBL/GenBank/DDBJ databases">
        <title>Novel co-symbiosis in the unique lucinid bivalve Phacoides pectinatus.</title>
        <authorList>
            <person name="Lim S.J."/>
            <person name="Davis B.G."/>
            <person name="Gill D.E."/>
            <person name="Engel A.S."/>
            <person name="Anderson L.C."/>
            <person name="Campbell B.J."/>
        </authorList>
    </citation>
    <scope>NUCLEOTIDE SEQUENCE [LARGE SCALE GENOMIC DNA]</scope>
    <source>
        <strain evidence="17">LUC13016_P6</strain>
    </source>
</reference>
<dbReference type="InterPro" id="IPR058240">
    <property type="entry name" value="rSAM_sf"/>
</dbReference>
<keyword evidence="11 14" id="KW-0411">Iron-sulfur</keyword>
<organism evidence="17 19">
    <name type="scientific">Candidatus Sedimenticola endophacoides</name>
    <dbReference type="NCBI Taxonomy" id="2548426"/>
    <lineage>
        <taxon>Bacteria</taxon>
        <taxon>Pseudomonadati</taxon>
        <taxon>Pseudomonadota</taxon>
        <taxon>Gammaproteobacteria</taxon>
        <taxon>Chromatiales</taxon>
        <taxon>Sedimenticolaceae</taxon>
        <taxon>Sedimenticola</taxon>
    </lineage>
</organism>
<protein>
    <recommendedName>
        <fullName evidence="5">L-lysine 2,3-aminomutase</fullName>
    </recommendedName>
    <alternativeName>
        <fullName evidence="13">EF-P post-translational modification enzyme B</fullName>
    </alternativeName>
</protein>
<evidence type="ECO:0000256" key="13">
    <source>
        <dbReference type="ARBA" id="ARBA00030756"/>
    </source>
</evidence>
<keyword evidence="19" id="KW-1185">Reference proteome</keyword>
<accession>A0A657PPJ8</accession>
<evidence type="ECO:0000259" key="16">
    <source>
        <dbReference type="PROSITE" id="PS51918"/>
    </source>
</evidence>
<keyword evidence="10" id="KW-0408">Iron</keyword>
<evidence type="ECO:0000256" key="9">
    <source>
        <dbReference type="ARBA" id="ARBA00022898"/>
    </source>
</evidence>